<organism evidence="2">
    <name type="scientific">human gut metagenome</name>
    <dbReference type="NCBI Taxonomy" id="408170"/>
    <lineage>
        <taxon>unclassified sequences</taxon>
        <taxon>metagenomes</taxon>
        <taxon>organismal metagenomes</taxon>
    </lineage>
</organism>
<dbReference type="AlphaFoldDB" id="K1SG85"/>
<dbReference type="InterPro" id="IPR021145">
    <property type="entry name" value="Portal_protein_SPP1_Gp6-like"/>
</dbReference>
<dbReference type="Pfam" id="PF05133">
    <property type="entry name" value="SPP1_portal"/>
    <property type="match status" value="1"/>
</dbReference>
<comment type="caution">
    <text evidence="2">The sequence shown here is derived from an EMBL/GenBank/DDBJ whole genome shotgun (WGS) entry which is preliminary data.</text>
</comment>
<feature type="region of interest" description="Disordered" evidence="1">
    <location>
        <begin position="464"/>
        <end position="490"/>
    </location>
</feature>
<name>K1SG85_9ZZZZ</name>
<dbReference type="EMBL" id="AJWY01011453">
    <property type="protein sequence ID" value="EKC52720.1"/>
    <property type="molecule type" value="Genomic_DNA"/>
</dbReference>
<accession>K1SG85</accession>
<sequence length="490" mass="55205">MFTKITWQDWQNEPDKAKATLAVIGAYKHSEDFDKAGIAQRYYEARNDTVSAKVVLRATTSETEQTTADGKKVKKKGTATEAVPGQRIYSDFFRRFTMQQANYLLGNGVELEDDATKEKLGIGFDTTLAKIGLYALVHGVCWGYWNLDHVEILRAYIDKNSGFVALLDELTGEPMVGVHFWQIGDDKPLMARVFEPDGVTVYKTRENSSNLEVAQEKRAYKRTYARDITGERLVSEENYSALPIVPLYANDKKQTELTLAIRSKIDLYDIVLSDFGNNLEKANDVYWVLNNFGGNFDEVALMLEQIHRLKAIANISDGTSSSTVTPETFEVPYAARQTALELLERQLYRDYMALDVSELTGGSLTNVAIRASMANLDLKANAYEWQCFDFVQKLLRILGIETETIRFKRQTIANESEIIQNIYTAQGDLDKETRLKLNPMILPEEIDDIIKRGEEESLLGMRMAQQAMQKTGEEEEDAVSDGDSSSSGGE</sequence>
<evidence type="ECO:0000256" key="1">
    <source>
        <dbReference type="SAM" id="MobiDB-lite"/>
    </source>
</evidence>
<dbReference type="EMBL" id="AJWZ01005285">
    <property type="protein sequence ID" value="EKC63000.1"/>
    <property type="molecule type" value="Genomic_DNA"/>
</dbReference>
<protein>
    <submittedName>
        <fullName evidence="2">Phage portal protein, SPP1</fullName>
    </submittedName>
    <submittedName>
        <fullName evidence="3">SPP1 family phage portal protein</fullName>
    </submittedName>
</protein>
<evidence type="ECO:0000313" key="2">
    <source>
        <dbReference type="EMBL" id="EKC52720.1"/>
    </source>
</evidence>
<reference evidence="2" key="1">
    <citation type="journal article" date="2013" name="Environ. Microbiol.">
        <title>Microbiota from the distal guts of lean and obese adolescents exhibit partial functional redundancy besides clear differences in community structure.</title>
        <authorList>
            <person name="Ferrer M."/>
            <person name="Ruiz A."/>
            <person name="Lanza F."/>
            <person name="Haange S.B."/>
            <person name="Oberbach A."/>
            <person name="Till H."/>
            <person name="Bargiela R."/>
            <person name="Campoy C."/>
            <person name="Segura M.T."/>
            <person name="Richter M."/>
            <person name="von Bergen M."/>
            <person name="Seifert J."/>
            <person name="Suarez A."/>
        </authorList>
    </citation>
    <scope>NUCLEOTIDE SEQUENCE</scope>
</reference>
<gene>
    <name evidence="2" type="ORF">LEA_16746</name>
    <name evidence="3" type="ORF">OBE_07693</name>
</gene>
<feature type="compositionally biased region" description="Low complexity" evidence="1">
    <location>
        <begin position="481"/>
        <end position="490"/>
    </location>
</feature>
<proteinExistence type="predicted"/>
<evidence type="ECO:0000313" key="3">
    <source>
        <dbReference type="EMBL" id="EKC63000.1"/>
    </source>
</evidence>